<accession>A0A9D2PXR2</accession>
<feature type="transmembrane region" description="Helical" evidence="1">
    <location>
        <begin position="209"/>
        <end position="228"/>
    </location>
</feature>
<sequence>MKRLSLEFSRLFREPFTWLILFLTLLSPAVGLFWYQPLSTDTSLSLYLANPALAGGTAGGILFGILTIYELDRPRRMEMESLMDAVVAPQTMALLRLLALMGAALIAAASAAVLWLPLCRLQVGSVFRWQDYVLACTLLMGASFPLAILAAAAAFQFTGRANLALSLFGLFAGLSLTVWSEHWQLCWLNPCLWALSDAFSNLRAFRSVAYMRLTWLAALLGLWLISWLGVRRYGLGFLRSLGLSCRPLFRPLLGFLLLLLAGGAYAAQPLVDHSNPDLTAMAFGELSRLQDISCLSRTVQAFPDTRHGSLTASASYEFENRSGQSRKAAFGLNPGYRVFSVLANGASVPFSVGDYQEYNEAMLEVTLPPDQEIDLVIRYGGFPRESRSLSAMQGSLEISSSYLCLANGDLAPRLMNVSSPGSIPAAVEIRLPSSMTVIPFGPSQAEILREHGDGTLTWRYESSGFGGILYAGDYIRRDIKADGVSIQLYYSRRSQGLMEEAGAEEAVRAVVDYCTEHYGPLSFGQEGTLKLVQSRIVGGGYAANGASLLDEGDFSAVHLEDGQRGGIPGEVMIHELVHQWWGLSCMFDSPEESSPWAAEGLTVYTTYRIVKELYGGEYARTHYIEQWEKEVLDYDLNFYVRRPEYLSGLPEDKQLEIANSLSYVRRYCQMPLKILKAQELVGGEEAMDRILRELFSREPDPAYPYLTYEDFLNACGLREEDLNS</sequence>
<protein>
    <recommendedName>
        <fullName evidence="4">Peptidase M1 membrane alanine aminopeptidase domain-containing protein</fullName>
    </recommendedName>
</protein>
<evidence type="ECO:0000256" key="1">
    <source>
        <dbReference type="SAM" id="Phobius"/>
    </source>
</evidence>
<dbReference type="Gene3D" id="1.10.390.10">
    <property type="entry name" value="Neutral Protease Domain 2"/>
    <property type="match status" value="1"/>
</dbReference>
<reference evidence="2" key="1">
    <citation type="journal article" date="2021" name="PeerJ">
        <title>Extensive microbial diversity within the chicken gut microbiome revealed by metagenomics and culture.</title>
        <authorList>
            <person name="Gilroy R."/>
            <person name="Ravi A."/>
            <person name="Getino M."/>
            <person name="Pursley I."/>
            <person name="Horton D.L."/>
            <person name="Alikhan N.F."/>
            <person name="Baker D."/>
            <person name="Gharbi K."/>
            <person name="Hall N."/>
            <person name="Watson M."/>
            <person name="Adriaenssens E.M."/>
            <person name="Foster-Nyarko E."/>
            <person name="Jarju S."/>
            <person name="Secka A."/>
            <person name="Antonio M."/>
            <person name="Oren A."/>
            <person name="Chaudhuri R.R."/>
            <person name="La Ragione R."/>
            <person name="Hildebrand F."/>
            <person name="Pallen M.J."/>
        </authorList>
    </citation>
    <scope>NUCLEOTIDE SEQUENCE</scope>
    <source>
        <strain evidence="2">CHK198-12963</strain>
    </source>
</reference>
<reference evidence="2" key="2">
    <citation type="submission" date="2021-04" db="EMBL/GenBank/DDBJ databases">
        <authorList>
            <person name="Gilroy R."/>
        </authorList>
    </citation>
    <scope>NUCLEOTIDE SEQUENCE</scope>
    <source>
        <strain evidence="2">CHK198-12963</strain>
    </source>
</reference>
<dbReference type="InterPro" id="IPR027268">
    <property type="entry name" value="Peptidase_M4/M1_CTD_sf"/>
</dbReference>
<feature type="transmembrane region" description="Helical" evidence="1">
    <location>
        <begin position="93"/>
        <end position="116"/>
    </location>
</feature>
<feature type="transmembrane region" description="Helical" evidence="1">
    <location>
        <begin position="132"/>
        <end position="155"/>
    </location>
</feature>
<comment type="caution">
    <text evidence="2">The sequence shown here is derived from an EMBL/GenBank/DDBJ whole genome shotgun (WGS) entry which is preliminary data.</text>
</comment>
<keyword evidence="1" id="KW-0812">Transmembrane</keyword>
<evidence type="ECO:0000313" key="2">
    <source>
        <dbReference type="EMBL" id="HJC67925.1"/>
    </source>
</evidence>
<name>A0A9D2PXR2_9FIRM</name>
<organism evidence="2 3">
    <name type="scientific">Candidatus Enterocloster excrementigallinarum</name>
    <dbReference type="NCBI Taxonomy" id="2838558"/>
    <lineage>
        <taxon>Bacteria</taxon>
        <taxon>Bacillati</taxon>
        <taxon>Bacillota</taxon>
        <taxon>Clostridia</taxon>
        <taxon>Lachnospirales</taxon>
        <taxon>Lachnospiraceae</taxon>
        <taxon>Enterocloster</taxon>
    </lineage>
</organism>
<dbReference type="SUPFAM" id="SSF55486">
    <property type="entry name" value="Metalloproteases ('zincins'), catalytic domain"/>
    <property type="match status" value="1"/>
</dbReference>
<proteinExistence type="predicted"/>
<dbReference type="Proteomes" id="UP000823863">
    <property type="component" value="Unassembled WGS sequence"/>
</dbReference>
<feature type="transmembrane region" description="Helical" evidence="1">
    <location>
        <begin position="248"/>
        <end position="267"/>
    </location>
</feature>
<feature type="transmembrane region" description="Helical" evidence="1">
    <location>
        <begin position="47"/>
        <end position="72"/>
    </location>
</feature>
<gene>
    <name evidence="2" type="ORF">H9931_14655</name>
</gene>
<evidence type="ECO:0000313" key="3">
    <source>
        <dbReference type="Proteomes" id="UP000823863"/>
    </source>
</evidence>
<feature type="transmembrane region" description="Helical" evidence="1">
    <location>
        <begin position="16"/>
        <end position="35"/>
    </location>
</feature>
<keyword evidence="1" id="KW-0472">Membrane</keyword>
<keyword evidence="1" id="KW-1133">Transmembrane helix</keyword>
<evidence type="ECO:0008006" key="4">
    <source>
        <dbReference type="Google" id="ProtNLM"/>
    </source>
</evidence>
<dbReference type="AlphaFoldDB" id="A0A9D2PXR2"/>
<dbReference type="EMBL" id="DWWB01000088">
    <property type="protein sequence ID" value="HJC67925.1"/>
    <property type="molecule type" value="Genomic_DNA"/>
</dbReference>